<evidence type="ECO:0000256" key="9">
    <source>
        <dbReference type="SAM" id="MobiDB-lite"/>
    </source>
</evidence>
<dbReference type="InterPro" id="IPR039005">
    <property type="entry name" value="CSPG_rpt"/>
</dbReference>
<evidence type="ECO:0000259" key="11">
    <source>
        <dbReference type="Pfam" id="PF03160"/>
    </source>
</evidence>
<comment type="similarity">
    <text evidence="1">Belongs to the FRAS1 family.</text>
</comment>
<feature type="compositionally biased region" description="Basic residues" evidence="9">
    <location>
        <begin position="646"/>
        <end position="659"/>
    </location>
</feature>
<dbReference type="GO" id="GO:0007155">
    <property type="term" value="P:cell adhesion"/>
    <property type="evidence" value="ECO:0007669"/>
    <property type="project" value="UniProtKB-KW"/>
</dbReference>
<dbReference type="PROSITE" id="PS51854">
    <property type="entry name" value="CSPG"/>
    <property type="match status" value="2"/>
</dbReference>
<evidence type="ECO:0000256" key="1">
    <source>
        <dbReference type="ARBA" id="ARBA00005529"/>
    </source>
</evidence>
<name>A0A8E0RXM3_9TREM</name>
<evidence type="ECO:0000313" key="13">
    <source>
        <dbReference type="EMBL" id="KAA0196391.1"/>
    </source>
</evidence>
<dbReference type="SUPFAM" id="SSF141072">
    <property type="entry name" value="CalX-like"/>
    <property type="match status" value="1"/>
</dbReference>
<evidence type="ECO:0000256" key="8">
    <source>
        <dbReference type="PROSITE-ProRule" id="PRU01201"/>
    </source>
</evidence>
<evidence type="ECO:0000256" key="3">
    <source>
        <dbReference type="ARBA" id="ARBA00022729"/>
    </source>
</evidence>
<keyword evidence="6" id="KW-0130">Cell adhesion</keyword>
<feature type="domain" description="Calx-beta" evidence="11">
    <location>
        <begin position="2232"/>
        <end position="2343"/>
    </location>
</feature>
<evidence type="ECO:0000256" key="6">
    <source>
        <dbReference type="ARBA" id="ARBA00022889"/>
    </source>
</evidence>
<evidence type="ECO:0000256" key="4">
    <source>
        <dbReference type="ARBA" id="ARBA00022737"/>
    </source>
</evidence>
<dbReference type="GO" id="GO:0009653">
    <property type="term" value="P:anatomical structure morphogenesis"/>
    <property type="evidence" value="ECO:0007669"/>
    <property type="project" value="TreeGrafter"/>
</dbReference>
<dbReference type="InterPro" id="IPR045658">
    <property type="entry name" value="FRAS1-rel_N"/>
</dbReference>
<feature type="domain" description="FRAS1-related extracellular matrix protein N-terminal" evidence="12">
    <location>
        <begin position="61"/>
        <end position="164"/>
    </location>
</feature>
<keyword evidence="3 10" id="KW-0732">Signal</keyword>
<feature type="region of interest" description="Disordered" evidence="9">
    <location>
        <begin position="629"/>
        <end position="663"/>
    </location>
</feature>
<dbReference type="Pfam" id="PF03160">
    <property type="entry name" value="Calx-beta"/>
    <property type="match status" value="1"/>
</dbReference>
<keyword evidence="4" id="KW-0677">Repeat</keyword>
<comment type="caution">
    <text evidence="13">The sequence shown here is derived from an EMBL/GenBank/DDBJ whole genome shotgun (WGS) entry which is preliminary data.</text>
</comment>
<evidence type="ECO:0000256" key="2">
    <source>
        <dbReference type="ARBA" id="ARBA00022723"/>
    </source>
</evidence>
<keyword evidence="7" id="KW-0325">Glycoprotein</keyword>
<evidence type="ECO:0000256" key="7">
    <source>
        <dbReference type="ARBA" id="ARBA00023180"/>
    </source>
</evidence>
<keyword evidence="5" id="KW-0106">Calcium</keyword>
<dbReference type="Pfam" id="PF19309">
    <property type="entry name" value="Frem_N"/>
    <property type="match status" value="1"/>
</dbReference>
<feature type="repeat" description="CSPG" evidence="8">
    <location>
        <begin position="1269"/>
        <end position="1398"/>
    </location>
</feature>
<dbReference type="PANTHER" id="PTHR45739">
    <property type="entry name" value="MATRIX PROTEIN, PUTATIVE-RELATED"/>
    <property type="match status" value="1"/>
</dbReference>
<keyword evidence="2" id="KW-0479">Metal-binding</keyword>
<organism evidence="13 14">
    <name type="scientific">Fasciolopsis buskii</name>
    <dbReference type="NCBI Taxonomy" id="27845"/>
    <lineage>
        <taxon>Eukaryota</taxon>
        <taxon>Metazoa</taxon>
        <taxon>Spiralia</taxon>
        <taxon>Lophotrochozoa</taxon>
        <taxon>Platyhelminthes</taxon>
        <taxon>Trematoda</taxon>
        <taxon>Digenea</taxon>
        <taxon>Plagiorchiida</taxon>
        <taxon>Echinostomata</taxon>
        <taxon>Echinostomatoidea</taxon>
        <taxon>Fasciolidae</taxon>
        <taxon>Fasciolopsis</taxon>
    </lineage>
</organism>
<dbReference type="OrthoDB" id="430044at2759"/>
<dbReference type="GO" id="GO:0016020">
    <property type="term" value="C:membrane"/>
    <property type="evidence" value="ECO:0007669"/>
    <property type="project" value="InterPro"/>
</dbReference>
<sequence length="2459" mass="275034">MKAVYWLLCLMNLVVNAWTSPLTQVHDVSPVNLSDAEQMQNDAASTNGYNLLRRDVERERLTVVRGRSAPLLHNHLPIQMRAQKGEVCRVEVEEFQPLLSMVGHLEPKKFDCSFANGDVIYYHEGNPLTNHDHVQVTIFFFRNNNSVVQTVDIMVDVVDEDLSVTRSASDRQHRGEAENRPDSTLIEVRNSTPSIQRVRIVRHVNVTSLKPTSDSISPDILRITYDPMEEECRLTYTSPEYWTLESENPRSVVPINTDGTLSPRFGLPLAAGSAVGGPRRWPLFGQVVAFNRSAVPFFDHECQEALLQGYRYMHRKSGSPGMDYIPMQVRIWRRLPNGTRSENWRQGFFLPVTIVNGQPLRRPVARTFRQMNVSHIGGSLSILPRDSISVPHDANPGLEYLDVNMTRMQGPLQAQVVNLRDPTRPVTSFRLADLRNGLVALQLLNYAESLVKVFVITLTVVDPFFQVSEPVNLKIATFLQPVIPISWNGANSARTPTFQVFSLPLFTYTGAVSLVQKHNIQVVGYIDESAVVYTVQPWSLYTQKLIPTQPTDSSTSKQTCSLHMDGKPMDEMSSFGPQHIASMRVTYVHTGNYEPTVERVPLLVTVPSLTGDGRMNRVKRTAAQLSLTHRFTNRHGSGGGGMPRRSPGRRGKRHRRRSKQSSPELHLELSIRIVRLYDRVTNGALLSGVTFRVPAYSYVCLRAEDLLSAEVLRAVRSDLINLSFDVKVAPSQGVLVRRWTLRRLTLLRPDQRPMYMNKMLGNHQLNAASLNEHMDLTIAEERLRLEKAQLSSIQLGDLELSDVCYVNQRRDRTSDLIGLKQVGRHDFPTVYMNIEIGPPSALFLNERMDPNVILRVQETALHVVITPLHLSYAIEDMTGQETSFTGETTGAYPGSLGDSLDNDQLVVYRITQPPRFADLTDELHKSWTHEAGRLVSLSAVTVSSHVGDMKLQPGLATSLREAEPPSVIQFTQRQINEGDIVYVPPTADIGVTNRFVTAHYTVSAPGGVRMPDRRLRILLVAVDNQTPTIEVVKALEVQRDGELTLNSKVLVFHDVDTPKERLTVQFERLPRFGQILIVPHPQRPNMSEPGSVGRKLPARWFENGQISYRQSGINVKLDDFILTVTDGVQVSQALRVPLLIRPRVLHERKLNQIVNHSILVPENGTETLHPSIFPTLETEDGVDPASLNAGVPQYFLIVFPTKGHLILGGKGSAISQFSYEDIHKGRLAYRHGPAEIGLKPLFDFARIWDFNAGKTFSLNFTIVPVNSQPPLIKAEAPLQVKEGGRAIINQYTLYATDPDTEEKDIVIQIIHAPRWGHIGLASSTNLSETSTSAQQSGGPGDRTDSGLPLNDTEQPSVELTHTLSFTMEAVKNGLVYYVNSRHADGQESLEDVFSVRAYDGNLQSPHTVEVKVAIQPTNDEIPQVRLLKHISVTAGSRRILTPFLFSVSDRDVPRDRLQIQFTELPIYGNLTVYWQHGEQYTITKDSPPITESYLGMMNVIYVQNKSLLNIPSDGNQKPGSLLTVDKFTVSVNDGKHVVERQSQILIRPANKKPPEMRVDPDATDGIVLDGRSWTRLDHRPGGLIIEDSDTTDDDLVLTLVEAPKYGVIQRLPRLDGADGVDLLDLVEDAWDLEETRAADDSQALSRLAIAGSTGGPKAVKSLKQGDRFTKRQIETGRIHYVYTGTYATRYVYDNCVLRLTDGAYETAAISLRFRVRNAQGGAGVQTLRYSPADHLQQQLRPLQYPDVDTTEMLRSATSIVTKSPDMTNHPKSNPDDINYKQQMDQSTLVDTIQLAFEYPSLEVHLNEFTFLKMDHLNPESIHTSISGQFRAPQTFIFSLVGEFRPSGVGVSSLVGTLNPLPCSILLVDANEPSANLTQITYRDISMNRIALSARDCQSKLDQTIRLLFKGEILVVDQHIQTQPYVHVTVPVKITKKQRAVPHLEQAGPVQVLSGTDWLIGSDHLSCFDQDSKPTHLIYTVTSSLSSGSSRQLGSLAVAHDQSPRFFTQFQVNTGQVAFITSDGVNMIDTDVQVIELQLFDAGEFDRVFDPQEMTRIAEQALVVLKTHGTTELNPYLERLQYTWNTAAPTMTIKPIRLEIRPNPLLFGQDIQTDPLRLLVQQSPRPNALETLLPGRIGFRLTAANLYVFHAGTIYTMTSSEGAYCELFDLLENRPLKQFAQQALNRRHVALLIKDPSKQVEKETLTNVQLTFDLSNPGISSAKKTYSLTFEWTTIGFVRRVFRVCAERGLLSLTVRRDGSRAAIQNTSVDAYVGLTSDTAIEGRDFSLHSQKLLTFKTGETRQTILVRLHPDEQRGQKKQVFHVDLKSPTGTMLDVNRRATVVIRHGPKCKHRPYFSPQQHENPVKRDLAILDDTDPAQGVAGISAPTTMTKYDGKSRQYSDPFTLSSIIQSGELTPLGKPISLADWLATNQLPDSQTLTASYEQYLINQQTSKCVKGRL</sequence>
<dbReference type="InterPro" id="IPR038081">
    <property type="entry name" value="CalX-like_sf"/>
</dbReference>
<feature type="signal peptide" evidence="10">
    <location>
        <begin position="1"/>
        <end position="19"/>
    </location>
</feature>
<dbReference type="Gene3D" id="2.60.40.2030">
    <property type="match status" value="1"/>
</dbReference>
<dbReference type="GO" id="GO:0046872">
    <property type="term" value="F:metal ion binding"/>
    <property type="evidence" value="ECO:0007669"/>
    <property type="project" value="UniProtKB-KW"/>
</dbReference>
<dbReference type="Proteomes" id="UP000728185">
    <property type="component" value="Unassembled WGS sequence"/>
</dbReference>
<keyword evidence="14" id="KW-1185">Reference proteome</keyword>
<dbReference type="EMBL" id="LUCM01003053">
    <property type="protein sequence ID" value="KAA0196391.1"/>
    <property type="molecule type" value="Genomic_DNA"/>
</dbReference>
<dbReference type="PANTHER" id="PTHR45739:SF8">
    <property type="entry name" value="FRAS1-RELATED EXTRACELLULAR MATRIX PROTEIN 1"/>
    <property type="match status" value="1"/>
</dbReference>
<feature type="compositionally biased region" description="Polar residues" evidence="9">
    <location>
        <begin position="1326"/>
        <end position="1336"/>
    </location>
</feature>
<evidence type="ECO:0000313" key="14">
    <source>
        <dbReference type="Proteomes" id="UP000728185"/>
    </source>
</evidence>
<feature type="repeat" description="CSPG" evidence="8">
    <location>
        <begin position="1026"/>
        <end position="1125"/>
    </location>
</feature>
<evidence type="ECO:0000256" key="10">
    <source>
        <dbReference type="SAM" id="SignalP"/>
    </source>
</evidence>
<feature type="chain" id="PRO_5034801326" evidence="10">
    <location>
        <begin position="20"/>
        <end position="2459"/>
    </location>
</feature>
<dbReference type="InterPro" id="IPR003644">
    <property type="entry name" value="Calx_beta"/>
</dbReference>
<dbReference type="GO" id="GO:0007154">
    <property type="term" value="P:cell communication"/>
    <property type="evidence" value="ECO:0007669"/>
    <property type="project" value="InterPro"/>
</dbReference>
<evidence type="ECO:0000259" key="12">
    <source>
        <dbReference type="Pfam" id="PF19309"/>
    </source>
</evidence>
<feature type="region of interest" description="Disordered" evidence="9">
    <location>
        <begin position="1326"/>
        <end position="1353"/>
    </location>
</feature>
<reference evidence="13" key="1">
    <citation type="submission" date="2019-05" db="EMBL/GenBank/DDBJ databases">
        <title>Annotation for the trematode Fasciolopsis buski.</title>
        <authorList>
            <person name="Choi Y.-J."/>
        </authorList>
    </citation>
    <scope>NUCLEOTIDE SEQUENCE</scope>
    <source>
        <strain evidence="13">HT</strain>
        <tissue evidence="13">Whole worm</tissue>
    </source>
</reference>
<protein>
    <submittedName>
        <fullName evidence="13">FRAS1 extracellular matrix protein 2</fullName>
    </submittedName>
</protein>
<proteinExistence type="inferred from homology"/>
<evidence type="ECO:0000256" key="5">
    <source>
        <dbReference type="ARBA" id="ARBA00022837"/>
    </source>
</evidence>
<accession>A0A8E0RXM3</accession>
<dbReference type="Pfam" id="PF16184">
    <property type="entry name" value="Cadherin_3"/>
    <property type="match status" value="3"/>
</dbReference>
<dbReference type="InterPro" id="IPR051561">
    <property type="entry name" value="FRAS1_ECM"/>
</dbReference>
<gene>
    <name evidence="13" type="ORF">FBUS_02875</name>
</gene>